<gene>
    <name evidence="1" type="ORF">GCM10011410_08770</name>
</gene>
<organism evidence="1 2">
    <name type="scientific">Hoyosella rhizosphaerae</name>
    <dbReference type="NCBI Taxonomy" id="1755582"/>
    <lineage>
        <taxon>Bacteria</taxon>
        <taxon>Bacillati</taxon>
        <taxon>Actinomycetota</taxon>
        <taxon>Actinomycetes</taxon>
        <taxon>Mycobacteriales</taxon>
        <taxon>Hoyosellaceae</taxon>
        <taxon>Hoyosella</taxon>
    </lineage>
</organism>
<protein>
    <submittedName>
        <fullName evidence="1">Uncharacterized protein</fullName>
    </submittedName>
</protein>
<dbReference type="RefSeq" id="WP_188671001.1">
    <property type="nucleotide sequence ID" value="NZ_BMJH01000001.1"/>
</dbReference>
<dbReference type="Proteomes" id="UP000641514">
    <property type="component" value="Unassembled WGS sequence"/>
</dbReference>
<evidence type="ECO:0000313" key="2">
    <source>
        <dbReference type="Proteomes" id="UP000641514"/>
    </source>
</evidence>
<accession>A0A916XB09</accession>
<evidence type="ECO:0000313" key="1">
    <source>
        <dbReference type="EMBL" id="GGC58528.1"/>
    </source>
</evidence>
<comment type="caution">
    <text evidence="1">The sequence shown here is derived from an EMBL/GenBank/DDBJ whole genome shotgun (WGS) entry which is preliminary data.</text>
</comment>
<reference evidence="1" key="1">
    <citation type="journal article" date="2014" name="Int. J. Syst. Evol. Microbiol.">
        <title>Complete genome sequence of Corynebacterium casei LMG S-19264T (=DSM 44701T), isolated from a smear-ripened cheese.</title>
        <authorList>
            <consortium name="US DOE Joint Genome Institute (JGI-PGF)"/>
            <person name="Walter F."/>
            <person name="Albersmeier A."/>
            <person name="Kalinowski J."/>
            <person name="Ruckert C."/>
        </authorList>
    </citation>
    <scope>NUCLEOTIDE SEQUENCE</scope>
    <source>
        <strain evidence="1">CGMCC 1.15478</strain>
    </source>
</reference>
<name>A0A916XB09_9ACTN</name>
<keyword evidence="2" id="KW-1185">Reference proteome</keyword>
<dbReference type="EMBL" id="BMJH01000001">
    <property type="protein sequence ID" value="GGC58528.1"/>
    <property type="molecule type" value="Genomic_DNA"/>
</dbReference>
<sequence>MGWVINVPGARGYEGYAQVLDTDGKVVKDRKSDQAVAERCEREGVFWRAADVAGWVSPTLHRIPEGFTGKVDPDERFMDDVLRPEWEQFVYDTVPLVHIRVLLDRIAHHKQRITKLDDELAAAVRHAMRNGSHWATIGEETGLGKQAARERWTQADEL</sequence>
<proteinExistence type="predicted"/>
<dbReference type="AlphaFoldDB" id="A0A916XB09"/>
<reference evidence="1" key="2">
    <citation type="submission" date="2020-09" db="EMBL/GenBank/DDBJ databases">
        <authorList>
            <person name="Sun Q."/>
            <person name="Zhou Y."/>
        </authorList>
    </citation>
    <scope>NUCLEOTIDE SEQUENCE</scope>
    <source>
        <strain evidence="1">CGMCC 1.15478</strain>
    </source>
</reference>